<gene>
    <name evidence="1" type="ORF">PPACK8108_LOCUS12486</name>
</gene>
<keyword evidence="2" id="KW-1185">Reference proteome</keyword>
<dbReference type="Proteomes" id="UP001153365">
    <property type="component" value="Unassembled WGS sequence"/>
</dbReference>
<sequence length="73" mass="8869">MLYLSSIQSLCIYFSFLFLHWKTSCTVILNRLLYIYVFNHLIKIKSYNHSITFTFVFGSLRKLNKSFFFLRKI</sequence>
<evidence type="ECO:0000313" key="2">
    <source>
        <dbReference type="Proteomes" id="UP001153365"/>
    </source>
</evidence>
<proteinExistence type="predicted"/>
<dbReference type="AlphaFoldDB" id="A0AAV0B1T2"/>
<accession>A0AAV0B1T2</accession>
<evidence type="ECO:0000313" key="1">
    <source>
        <dbReference type="EMBL" id="CAH7677343.1"/>
    </source>
</evidence>
<protein>
    <submittedName>
        <fullName evidence="1">Expressed protein</fullName>
    </submittedName>
</protein>
<reference evidence="1" key="1">
    <citation type="submission" date="2022-06" db="EMBL/GenBank/DDBJ databases">
        <authorList>
            <consortium name="SYNGENTA / RWTH Aachen University"/>
        </authorList>
    </citation>
    <scope>NUCLEOTIDE SEQUENCE</scope>
</reference>
<comment type="caution">
    <text evidence="1">The sequence shown here is derived from an EMBL/GenBank/DDBJ whole genome shotgun (WGS) entry which is preliminary data.</text>
</comment>
<organism evidence="1 2">
    <name type="scientific">Phakopsora pachyrhizi</name>
    <name type="common">Asian soybean rust disease fungus</name>
    <dbReference type="NCBI Taxonomy" id="170000"/>
    <lineage>
        <taxon>Eukaryota</taxon>
        <taxon>Fungi</taxon>
        <taxon>Dikarya</taxon>
        <taxon>Basidiomycota</taxon>
        <taxon>Pucciniomycotina</taxon>
        <taxon>Pucciniomycetes</taxon>
        <taxon>Pucciniales</taxon>
        <taxon>Phakopsoraceae</taxon>
        <taxon>Phakopsora</taxon>
    </lineage>
</organism>
<dbReference type="EMBL" id="CALTRL010003004">
    <property type="protein sequence ID" value="CAH7677343.1"/>
    <property type="molecule type" value="Genomic_DNA"/>
</dbReference>
<name>A0AAV0B1T2_PHAPC</name>